<comment type="catalytic activity">
    <reaction evidence="1">
        <text>[protein]-peptidylproline (omega=180) = [protein]-peptidylproline (omega=0)</text>
        <dbReference type="Rhea" id="RHEA:16237"/>
        <dbReference type="Rhea" id="RHEA-COMP:10747"/>
        <dbReference type="Rhea" id="RHEA-COMP:10748"/>
        <dbReference type="ChEBI" id="CHEBI:83833"/>
        <dbReference type="ChEBI" id="CHEBI:83834"/>
        <dbReference type="EC" id="5.2.1.8"/>
    </reaction>
</comment>
<dbReference type="EC" id="5.2.1.8" evidence="2"/>
<dbReference type="PROSITE" id="PS50198">
    <property type="entry name" value="PPIC_PPIASE_2"/>
    <property type="match status" value="1"/>
</dbReference>
<name>A0A085MDF1_9BILA</name>
<feature type="repeat" description="WD" evidence="5">
    <location>
        <begin position="958"/>
        <end position="992"/>
    </location>
</feature>
<dbReference type="InterPro" id="IPR001202">
    <property type="entry name" value="WW_dom"/>
</dbReference>
<dbReference type="InterPro" id="IPR057749">
    <property type="entry name" value="WDR47_COR"/>
</dbReference>
<dbReference type="PROSITE" id="PS50896">
    <property type="entry name" value="LISH"/>
    <property type="match status" value="1"/>
</dbReference>
<dbReference type="PROSITE" id="PS50082">
    <property type="entry name" value="WD_REPEATS_2"/>
    <property type="match status" value="4"/>
</dbReference>
<evidence type="ECO:0000256" key="2">
    <source>
        <dbReference type="ARBA" id="ARBA00013194"/>
    </source>
</evidence>
<evidence type="ECO:0000256" key="1">
    <source>
        <dbReference type="ARBA" id="ARBA00000971"/>
    </source>
</evidence>
<protein>
    <recommendedName>
        <fullName evidence="2">peptidylprolyl isomerase</fullName>
        <ecNumber evidence="2">5.2.1.8</ecNumber>
    </recommendedName>
</protein>
<feature type="repeat" description="WD" evidence="5">
    <location>
        <begin position="796"/>
        <end position="826"/>
    </location>
</feature>
<evidence type="ECO:0000256" key="4">
    <source>
        <dbReference type="ARBA" id="ARBA00023235"/>
    </source>
</evidence>
<evidence type="ECO:0000259" key="8">
    <source>
        <dbReference type="PROSITE" id="PS50020"/>
    </source>
</evidence>
<feature type="region of interest" description="Disordered" evidence="7">
    <location>
        <begin position="585"/>
        <end position="635"/>
    </location>
</feature>
<evidence type="ECO:0000259" key="10">
    <source>
        <dbReference type="PROSITE" id="PS50897"/>
    </source>
</evidence>
<feature type="domain" description="WW" evidence="8">
    <location>
        <begin position="21"/>
        <end position="55"/>
    </location>
</feature>
<reference evidence="11 12" key="1">
    <citation type="journal article" date="2014" name="Nat. Genet.">
        <title>Genome and transcriptome of the porcine whipworm Trichuris suis.</title>
        <authorList>
            <person name="Jex A.R."/>
            <person name="Nejsum P."/>
            <person name="Schwarz E.M."/>
            <person name="Hu L."/>
            <person name="Young N.D."/>
            <person name="Hall R.S."/>
            <person name="Korhonen P.K."/>
            <person name="Liao S."/>
            <person name="Thamsborg S."/>
            <person name="Xia J."/>
            <person name="Xu P."/>
            <person name="Wang S."/>
            <person name="Scheerlinck J.P."/>
            <person name="Hofmann A."/>
            <person name="Sternberg P.W."/>
            <person name="Wang J."/>
            <person name="Gasser R.B."/>
        </authorList>
    </citation>
    <scope>NUCLEOTIDE SEQUENCE [LARGE SCALE GENOMIC DNA]</scope>
    <source>
        <strain evidence="11">DCEP-RM93M</strain>
    </source>
</reference>
<dbReference type="Gene3D" id="3.10.50.40">
    <property type="match status" value="1"/>
</dbReference>
<feature type="region of interest" description="Disordered" evidence="7">
    <location>
        <begin position="50"/>
        <end position="69"/>
    </location>
</feature>
<feature type="region of interest" description="Disordered" evidence="7">
    <location>
        <begin position="1"/>
        <end position="29"/>
    </location>
</feature>
<dbReference type="PANTHER" id="PTHR19863">
    <property type="entry name" value="NEMITIN (NEURONAL ENRICHED MAP INTERACTING PROTEIN) HOMOLOG"/>
    <property type="match status" value="1"/>
</dbReference>
<dbReference type="InterPro" id="IPR046357">
    <property type="entry name" value="PPIase_dom_sf"/>
</dbReference>
<evidence type="ECO:0000256" key="7">
    <source>
        <dbReference type="SAM" id="MobiDB-lite"/>
    </source>
</evidence>
<proteinExistence type="predicted"/>
<evidence type="ECO:0000256" key="3">
    <source>
        <dbReference type="ARBA" id="ARBA00023110"/>
    </source>
</evidence>
<dbReference type="InterPro" id="IPR040067">
    <property type="entry name" value="WDR47"/>
</dbReference>
<dbReference type="Gene3D" id="2.130.10.10">
    <property type="entry name" value="YVTN repeat-like/Quinoprotein amine dehydrogenase"/>
    <property type="match status" value="2"/>
</dbReference>
<gene>
    <name evidence="11" type="ORF">M513_03888</name>
</gene>
<dbReference type="PROSITE" id="PS01159">
    <property type="entry name" value="WW_DOMAIN_1"/>
    <property type="match status" value="1"/>
</dbReference>
<dbReference type="SMART" id="SM00320">
    <property type="entry name" value="WD40"/>
    <property type="match status" value="7"/>
</dbReference>
<feature type="domain" description="CTLH" evidence="10">
    <location>
        <begin position="225"/>
        <end position="282"/>
    </location>
</feature>
<dbReference type="InterPro" id="IPR015943">
    <property type="entry name" value="WD40/YVTN_repeat-like_dom_sf"/>
</dbReference>
<dbReference type="PANTHER" id="PTHR19863:SF5">
    <property type="entry name" value="WD REPEAT-CONTAINING PROTEIN 47"/>
    <property type="match status" value="1"/>
</dbReference>
<dbReference type="FunFam" id="3.10.50.40:FF:000010">
    <property type="entry name" value="Peptidyl-prolyl cis-trans isomerase Pin1"/>
    <property type="match status" value="1"/>
</dbReference>
<dbReference type="Gene3D" id="2.20.70.10">
    <property type="match status" value="1"/>
</dbReference>
<keyword evidence="12" id="KW-1185">Reference proteome</keyword>
<dbReference type="SUPFAM" id="SSF51045">
    <property type="entry name" value="WW domain"/>
    <property type="match status" value="1"/>
</dbReference>
<dbReference type="Proteomes" id="UP000030764">
    <property type="component" value="Unassembled WGS sequence"/>
</dbReference>
<dbReference type="InterPro" id="IPR036020">
    <property type="entry name" value="WW_dom_sf"/>
</dbReference>
<dbReference type="PROSITE" id="PS50020">
    <property type="entry name" value="WW_DOMAIN_2"/>
    <property type="match status" value="1"/>
</dbReference>
<feature type="compositionally biased region" description="Basic and acidic residues" evidence="7">
    <location>
        <begin position="625"/>
        <end position="634"/>
    </location>
</feature>
<keyword evidence="5" id="KW-0853">WD repeat</keyword>
<keyword evidence="4 6" id="KW-0413">Isomerase</keyword>
<dbReference type="GO" id="GO:0003755">
    <property type="term" value="F:peptidyl-prolyl cis-trans isomerase activity"/>
    <property type="evidence" value="ECO:0007669"/>
    <property type="project" value="UniProtKB-KW"/>
</dbReference>
<dbReference type="PROSITE" id="PS50897">
    <property type="entry name" value="CTLH"/>
    <property type="match status" value="1"/>
</dbReference>
<dbReference type="InterPro" id="IPR006595">
    <property type="entry name" value="CTLH_C"/>
</dbReference>
<evidence type="ECO:0000313" key="12">
    <source>
        <dbReference type="Proteomes" id="UP000030764"/>
    </source>
</evidence>
<evidence type="ECO:0000256" key="6">
    <source>
        <dbReference type="PROSITE-ProRule" id="PRU00278"/>
    </source>
</evidence>
<feature type="repeat" description="WD" evidence="5">
    <location>
        <begin position="1041"/>
        <end position="1081"/>
    </location>
</feature>
<dbReference type="CDD" id="cd00200">
    <property type="entry name" value="WD40"/>
    <property type="match status" value="1"/>
</dbReference>
<dbReference type="GO" id="GO:0080090">
    <property type="term" value="P:regulation of primary metabolic process"/>
    <property type="evidence" value="ECO:0007669"/>
    <property type="project" value="UniProtKB-ARBA"/>
</dbReference>
<feature type="region of interest" description="Disordered" evidence="7">
    <location>
        <begin position="700"/>
        <end position="730"/>
    </location>
</feature>
<dbReference type="InterPro" id="IPR001680">
    <property type="entry name" value="WD40_rpt"/>
</dbReference>
<dbReference type="Pfam" id="PF00397">
    <property type="entry name" value="WW"/>
    <property type="match status" value="1"/>
</dbReference>
<sequence>MDGLAASDERTGESPSGADAAPLPKGWEKRMSRSTGKAYYYNTYTHKSQWTRPVKAAEPEAVPQATEAEPSRIKCSHILVKHKNSRRPSSWRQSVITRSKEDAINLIKNFREEIKAGRARFSDIAETQSDCSSAKECGDLGYFSRGQMQKQFEDAAFSLSVGELSGPRSSKARRSSNAWIMMSKLEVKISEADLVKLILEFLETRSLHISQLSLERESGIINGRYSDDVLFLRQLILDGQWDTAIDFVEPLKVSTDFNFPLVQYIIYKHKYYELLCVKLEPAPHHDSDFAVDDVVECLKLIEGVCPSTADYNKLCALLTLSSLRDDAELRHWNPSSARMQCFQAVYPLVAKFLPVPPDDGKSPKAAHNDRLVQLVVKGLLYESAVALCQRKALPSEPSECQLLCVDSTLNGHPLGDVDASLLAWLHSVPREMFSHPFEARSLDTNIGRLKRPMLEACWSQEILSTPIVPQKFPYAAVPRGHVISGEKMSRSLVPSYEGLSYGLGQPSVPTALGSAKHLRPALSQSMIAGFQISSRLPDEMQRSTLDKLLDQGNESVALTMQEVETASSNLPFKSSRKEFEQLHSPITEEEEFENSKVSNSNSPYGSSASVGKLNGTSRFPRYLNRPRDWKRPHDSASMMTVSYTSAGADGFGRKSNDHAKQLNTASSSPAIASVAPMISSKAENVSNRNSSIPVGAQLGHQDIAPLPSSKSQQSDGSANPSVSAERSKGAEGSVRFVAVNRLEDQQAIRSVAFHPSGRFYAVGTNSRQLHLCRYPVLKNLRSDHTTVAPKILLTRPKQHRGSIYCVSFNPTGELLATGSNDKTVRLMQFSAETCKIGVEQELNIHNGTVRDVVFMEDTSNHTSLLLSAGSGNCHIVLTDCATGMVVRQLQGHTGPVLAMYTWGGCMFVSCSQDRTIRFWDLRSSTPVNMLTAGNQLYSKLLKMKCINKRISFLLGSPVTSVCVDPGGRLLVSGHEDATVMLYDIHGSRCVQLYKPHADEVRAVRFSPGTYYLLSGSYDKRQVVVITDMRGDLMAPLKYLPVVEHDDKIIQCRWHPHDFTFLSTSADRTAVLWALPPPQASA</sequence>
<keyword evidence="3 6" id="KW-0697">Rotamase</keyword>
<dbReference type="InterPro" id="IPR036322">
    <property type="entry name" value="WD40_repeat_dom_sf"/>
</dbReference>
<feature type="compositionally biased region" description="Low complexity" evidence="7">
    <location>
        <begin position="595"/>
        <end position="611"/>
    </location>
</feature>
<dbReference type="CDD" id="cd00201">
    <property type="entry name" value="WW"/>
    <property type="match status" value="1"/>
</dbReference>
<dbReference type="Pfam" id="PF00639">
    <property type="entry name" value="Rotamase"/>
    <property type="match status" value="1"/>
</dbReference>
<dbReference type="SUPFAM" id="SSF54534">
    <property type="entry name" value="FKBP-like"/>
    <property type="match status" value="1"/>
</dbReference>
<dbReference type="GO" id="GO:0060255">
    <property type="term" value="P:regulation of macromolecule metabolic process"/>
    <property type="evidence" value="ECO:0007669"/>
    <property type="project" value="UniProtKB-ARBA"/>
</dbReference>
<dbReference type="SMART" id="SM00456">
    <property type="entry name" value="WW"/>
    <property type="match status" value="1"/>
</dbReference>
<accession>A0A085MDF1</accession>
<dbReference type="EMBL" id="KL363201">
    <property type="protein sequence ID" value="KFD55247.1"/>
    <property type="molecule type" value="Genomic_DNA"/>
</dbReference>
<dbReference type="InterPro" id="IPR006594">
    <property type="entry name" value="LisH"/>
</dbReference>
<dbReference type="Pfam" id="PF25602">
    <property type="entry name" value="WDR47_COR"/>
    <property type="match status" value="1"/>
</dbReference>
<organism evidence="11 12">
    <name type="scientific">Trichuris suis</name>
    <name type="common">pig whipworm</name>
    <dbReference type="NCBI Taxonomy" id="68888"/>
    <lineage>
        <taxon>Eukaryota</taxon>
        <taxon>Metazoa</taxon>
        <taxon>Ecdysozoa</taxon>
        <taxon>Nematoda</taxon>
        <taxon>Enoplea</taxon>
        <taxon>Dorylaimia</taxon>
        <taxon>Trichinellida</taxon>
        <taxon>Trichuridae</taxon>
        <taxon>Trichuris</taxon>
    </lineage>
</organism>
<dbReference type="SUPFAM" id="SSF50978">
    <property type="entry name" value="WD40 repeat-like"/>
    <property type="match status" value="1"/>
</dbReference>
<dbReference type="InterPro" id="IPR000297">
    <property type="entry name" value="PPIase_PpiC"/>
</dbReference>
<evidence type="ECO:0000313" key="11">
    <source>
        <dbReference type="EMBL" id="KFD55247.1"/>
    </source>
</evidence>
<dbReference type="SMART" id="SM00668">
    <property type="entry name" value="CTLH"/>
    <property type="match status" value="1"/>
</dbReference>
<dbReference type="AlphaFoldDB" id="A0A085MDF1"/>
<dbReference type="Pfam" id="PF00400">
    <property type="entry name" value="WD40"/>
    <property type="match status" value="5"/>
</dbReference>
<feature type="domain" description="PpiC" evidence="9">
    <location>
        <begin position="70"/>
        <end position="167"/>
    </location>
</feature>
<evidence type="ECO:0000256" key="5">
    <source>
        <dbReference type="PROSITE-ProRule" id="PRU00221"/>
    </source>
</evidence>
<feature type="repeat" description="WD" evidence="5">
    <location>
        <begin position="889"/>
        <end position="929"/>
    </location>
</feature>
<feature type="compositionally biased region" description="Polar residues" evidence="7">
    <location>
        <begin position="708"/>
        <end position="724"/>
    </location>
</feature>
<evidence type="ECO:0000259" key="9">
    <source>
        <dbReference type="PROSITE" id="PS50198"/>
    </source>
</evidence>
<dbReference type="PROSITE" id="PS50294">
    <property type="entry name" value="WD_REPEATS_REGION"/>
    <property type="match status" value="2"/>
</dbReference>